<reference evidence="1" key="1">
    <citation type="submission" date="2021-08" db="EMBL/GenBank/DDBJ databases">
        <title>The first chromosome-level gecko genome reveals the dynamic sex chromosomes of Neotropical dwarf geckos (Sphaerodactylidae: Sphaerodactylus).</title>
        <authorList>
            <person name="Pinto B.J."/>
            <person name="Keating S.E."/>
            <person name="Gamble T."/>
        </authorList>
    </citation>
    <scope>NUCLEOTIDE SEQUENCE</scope>
    <source>
        <strain evidence="1">TG3544</strain>
    </source>
</reference>
<evidence type="ECO:0000313" key="2">
    <source>
        <dbReference type="Proteomes" id="UP000827872"/>
    </source>
</evidence>
<organism evidence="1 2">
    <name type="scientific">Sphaerodactylus townsendi</name>
    <dbReference type="NCBI Taxonomy" id="933632"/>
    <lineage>
        <taxon>Eukaryota</taxon>
        <taxon>Metazoa</taxon>
        <taxon>Chordata</taxon>
        <taxon>Craniata</taxon>
        <taxon>Vertebrata</taxon>
        <taxon>Euteleostomi</taxon>
        <taxon>Lepidosauria</taxon>
        <taxon>Squamata</taxon>
        <taxon>Bifurcata</taxon>
        <taxon>Gekkota</taxon>
        <taxon>Sphaerodactylidae</taxon>
        <taxon>Sphaerodactylus</taxon>
    </lineage>
</organism>
<sequence length="174" mass="19586">MEEQPIRLKDYQSLLAKAITALDLYEDPDHGEVKGDKSSPKGIKEASIVWAQKLSELIPSDCERALEEASHILKAVTFSAETSLDTRTFAACSMAAAANVRLGLSLRVWQADLHFKLIMMTYSFEGGRLFEDKLDKSLVESRDKKRPILRDLQKQDKGNRVLPASFAQEPIPYF</sequence>
<evidence type="ECO:0000313" key="1">
    <source>
        <dbReference type="EMBL" id="KAH7995478.1"/>
    </source>
</evidence>
<dbReference type="EMBL" id="CM037620">
    <property type="protein sequence ID" value="KAH7995478.1"/>
    <property type="molecule type" value="Genomic_DNA"/>
</dbReference>
<name>A0ACB8ESE0_9SAUR</name>
<protein>
    <submittedName>
        <fullName evidence="1">Uncharacterized protein</fullName>
    </submittedName>
</protein>
<dbReference type="Proteomes" id="UP000827872">
    <property type="component" value="Linkage Group LG07"/>
</dbReference>
<keyword evidence="2" id="KW-1185">Reference proteome</keyword>
<gene>
    <name evidence="1" type="ORF">K3G42_025697</name>
</gene>
<proteinExistence type="predicted"/>
<accession>A0ACB8ESE0</accession>
<comment type="caution">
    <text evidence="1">The sequence shown here is derived from an EMBL/GenBank/DDBJ whole genome shotgun (WGS) entry which is preliminary data.</text>
</comment>